<keyword evidence="7" id="KW-0998">Cell outer membrane</keyword>
<keyword evidence="10" id="KW-1185">Reference proteome</keyword>
<gene>
    <name evidence="9" type="ORF">JoomaDRAFT_0522</name>
</gene>
<dbReference type="Pfam" id="PF02321">
    <property type="entry name" value="OEP"/>
    <property type="match status" value="2"/>
</dbReference>
<dbReference type="HOGENOM" id="CLU_012817_12_2_10"/>
<dbReference type="EMBL" id="JH651379">
    <property type="protein sequence ID" value="EIJ37570.1"/>
    <property type="molecule type" value="Genomic_DNA"/>
</dbReference>
<evidence type="ECO:0000256" key="3">
    <source>
        <dbReference type="ARBA" id="ARBA00022448"/>
    </source>
</evidence>
<reference evidence="9 10" key="1">
    <citation type="submission" date="2012-02" db="EMBL/GenBank/DDBJ databases">
        <title>Improved High-Quality Draft genome of Joostella marina DSM 19592.</title>
        <authorList>
            <consortium name="US DOE Joint Genome Institute (JGI-PGF)"/>
            <person name="Lucas S."/>
            <person name="Copeland A."/>
            <person name="Lapidus A."/>
            <person name="Bruce D."/>
            <person name="Goodwin L."/>
            <person name="Pitluck S."/>
            <person name="Peters L."/>
            <person name="Chertkov O."/>
            <person name="Ovchinnikova G."/>
            <person name="Kyrpides N."/>
            <person name="Mavromatis K."/>
            <person name="Detter J.C."/>
            <person name="Han C."/>
            <person name="Land M."/>
            <person name="Hauser L."/>
            <person name="Markowitz V."/>
            <person name="Cheng J.-F."/>
            <person name="Hugenholtz P."/>
            <person name="Woyke T."/>
            <person name="Wu D."/>
            <person name="Tindall B."/>
            <person name="Brambilla E."/>
            <person name="Klenk H.-P."/>
            <person name="Eisen J.A."/>
        </authorList>
    </citation>
    <scope>NUCLEOTIDE SEQUENCE [LARGE SCALE GENOMIC DNA]</scope>
    <source>
        <strain evidence="9 10">DSM 19592</strain>
    </source>
</reference>
<evidence type="ECO:0000313" key="9">
    <source>
        <dbReference type="EMBL" id="EIJ37570.1"/>
    </source>
</evidence>
<dbReference type="PANTHER" id="PTHR30026:SF20">
    <property type="entry name" value="OUTER MEMBRANE PROTEIN TOLC"/>
    <property type="match status" value="1"/>
</dbReference>
<evidence type="ECO:0000256" key="7">
    <source>
        <dbReference type="ARBA" id="ARBA00023237"/>
    </source>
</evidence>
<dbReference type="GO" id="GO:0009279">
    <property type="term" value="C:cell outer membrane"/>
    <property type="evidence" value="ECO:0007669"/>
    <property type="project" value="UniProtKB-SubCell"/>
</dbReference>
<evidence type="ECO:0000313" key="10">
    <source>
        <dbReference type="Proteomes" id="UP000004690"/>
    </source>
</evidence>
<dbReference type="STRING" id="926559.JoomaDRAFT_0522"/>
<proteinExistence type="inferred from homology"/>
<name>I3C1S7_9FLAO</name>
<dbReference type="GO" id="GO:0015562">
    <property type="term" value="F:efflux transmembrane transporter activity"/>
    <property type="evidence" value="ECO:0007669"/>
    <property type="project" value="InterPro"/>
</dbReference>
<evidence type="ECO:0000256" key="5">
    <source>
        <dbReference type="ARBA" id="ARBA00022692"/>
    </source>
</evidence>
<evidence type="ECO:0000256" key="6">
    <source>
        <dbReference type="ARBA" id="ARBA00023136"/>
    </source>
</evidence>
<dbReference type="SUPFAM" id="SSF56954">
    <property type="entry name" value="Outer membrane efflux proteins (OEP)"/>
    <property type="match status" value="1"/>
</dbReference>
<evidence type="ECO:0000256" key="8">
    <source>
        <dbReference type="SAM" id="Coils"/>
    </source>
</evidence>
<comment type="subcellular location">
    <subcellularLocation>
        <location evidence="1">Cell outer membrane</location>
    </subcellularLocation>
</comment>
<dbReference type="GO" id="GO:1990281">
    <property type="term" value="C:efflux pump complex"/>
    <property type="evidence" value="ECO:0007669"/>
    <property type="project" value="TreeGrafter"/>
</dbReference>
<feature type="coiled-coil region" evidence="8">
    <location>
        <begin position="393"/>
        <end position="426"/>
    </location>
</feature>
<sequence length="441" mass="49673">MQTPRISMKKIFIKNSTPLVIWCLLSFLCCGSLLAQEKLNLEEVKEAALSYSNDIKNGKIRIEQAEAAKQEAIANYFPQISATGIGLYGFKDIIPPIPDVLSEGIDNFYQAGATATEVIYAGGKIRNSSTLASLQAETRTIQAEQATDSVILNTEQKYWQLVQVQEQLKAIRASKIYLDELLKQQQDLLSAGLIAKNQLLRVRTNRSRVLLQQSKLGNQRKLALLDLGLYVGKIYDTTTVVTDTLKQVTPPQLKYPNPDLDFQNNNNYKLLEKSITASLLQTEITKADLLPQVSVGVNAGYFGTFNDAIDSQFMPVAFGMVSIPISDWWGAGRHKVKQKALQEKIVQNNFEDRKDELKIGIMKSWYDLMDAYKQINYAKDNLEYANENLKVQRDNYNSGLNNLTDLLDAQQQEESAETEYANAYANYKIAESNYLFVTDNL</sequence>
<evidence type="ECO:0000256" key="4">
    <source>
        <dbReference type="ARBA" id="ARBA00022452"/>
    </source>
</evidence>
<dbReference type="Proteomes" id="UP000004690">
    <property type="component" value="Unassembled WGS sequence"/>
</dbReference>
<dbReference type="InterPro" id="IPR003423">
    <property type="entry name" value="OMP_efflux"/>
</dbReference>
<dbReference type="InterPro" id="IPR051906">
    <property type="entry name" value="TolC-like"/>
</dbReference>
<dbReference type="AlphaFoldDB" id="I3C1S7"/>
<dbReference type="eggNOG" id="COG1538">
    <property type="taxonomic scope" value="Bacteria"/>
</dbReference>
<keyword evidence="5" id="KW-0812">Transmembrane</keyword>
<comment type="similarity">
    <text evidence="2">Belongs to the outer membrane factor (OMF) (TC 1.B.17) family.</text>
</comment>
<organism evidence="9 10">
    <name type="scientific">Galbibacter orientalis DSM 19592</name>
    <dbReference type="NCBI Taxonomy" id="926559"/>
    <lineage>
        <taxon>Bacteria</taxon>
        <taxon>Pseudomonadati</taxon>
        <taxon>Bacteroidota</taxon>
        <taxon>Flavobacteriia</taxon>
        <taxon>Flavobacteriales</taxon>
        <taxon>Flavobacteriaceae</taxon>
        <taxon>Galbibacter</taxon>
    </lineage>
</organism>
<keyword evidence="8" id="KW-0175">Coiled coil</keyword>
<evidence type="ECO:0000256" key="1">
    <source>
        <dbReference type="ARBA" id="ARBA00004442"/>
    </source>
</evidence>
<keyword evidence="6" id="KW-0472">Membrane</keyword>
<dbReference type="Gene3D" id="1.20.1600.10">
    <property type="entry name" value="Outer membrane efflux proteins (OEP)"/>
    <property type="match status" value="1"/>
</dbReference>
<accession>I3C1S7</accession>
<dbReference type="PANTHER" id="PTHR30026">
    <property type="entry name" value="OUTER MEMBRANE PROTEIN TOLC"/>
    <property type="match status" value="1"/>
</dbReference>
<keyword evidence="3" id="KW-0813">Transport</keyword>
<keyword evidence="4" id="KW-1134">Transmembrane beta strand</keyword>
<dbReference type="GO" id="GO:0015288">
    <property type="term" value="F:porin activity"/>
    <property type="evidence" value="ECO:0007669"/>
    <property type="project" value="TreeGrafter"/>
</dbReference>
<feature type="coiled-coil region" evidence="8">
    <location>
        <begin position="34"/>
        <end position="75"/>
    </location>
</feature>
<protein>
    <submittedName>
        <fullName evidence="9">Outer membrane protein</fullName>
    </submittedName>
</protein>
<evidence type="ECO:0000256" key="2">
    <source>
        <dbReference type="ARBA" id="ARBA00007613"/>
    </source>
</evidence>